<dbReference type="Gene3D" id="1.10.10.10">
    <property type="entry name" value="Winged helix-like DNA-binding domain superfamily/Winged helix DNA-binding domain"/>
    <property type="match status" value="1"/>
</dbReference>
<proteinExistence type="predicted"/>
<keyword evidence="2" id="KW-0238">DNA-binding</keyword>
<keyword evidence="3" id="KW-0804">Transcription</keyword>
<gene>
    <name evidence="5" type="ORF">G4Z14_09300</name>
</gene>
<evidence type="ECO:0000259" key="4">
    <source>
        <dbReference type="PROSITE" id="PS50043"/>
    </source>
</evidence>
<keyword evidence="6" id="KW-1185">Reference proteome</keyword>
<keyword evidence="1" id="KW-0805">Transcription regulation</keyword>
<dbReference type="InterPro" id="IPR000792">
    <property type="entry name" value="Tscrpt_reg_LuxR_C"/>
</dbReference>
<dbReference type="InterPro" id="IPR016032">
    <property type="entry name" value="Sig_transdc_resp-reg_C-effctor"/>
</dbReference>
<name>A0A6M0QU15_9RHOB</name>
<dbReference type="GO" id="GO:0003677">
    <property type="term" value="F:DNA binding"/>
    <property type="evidence" value="ECO:0007669"/>
    <property type="project" value="UniProtKB-KW"/>
</dbReference>
<dbReference type="EMBL" id="JAAIVJ010000004">
    <property type="protein sequence ID" value="NEY90491.1"/>
    <property type="molecule type" value="Genomic_DNA"/>
</dbReference>
<dbReference type="PROSITE" id="PS50043">
    <property type="entry name" value="HTH_LUXR_2"/>
    <property type="match status" value="1"/>
</dbReference>
<dbReference type="AlphaFoldDB" id="A0A6M0QU15"/>
<dbReference type="GO" id="GO:0006355">
    <property type="term" value="P:regulation of DNA-templated transcription"/>
    <property type="evidence" value="ECO:0007669"/>
    <property type="project" value="InterPro"/>
</dbReference>
<dbReference type="PRINTS" id="PR00038">
    <property type="entry name" value="HTHLUXR"/>
</dbReference>
<dbReference type="PANTHER" id="PTHR44688">
    <property type="entry name" value="DNA-BINDING TRANSCRIPTIONAL ACTIVATOR DEVR_DOSR"/>
    <property type="match status" value="1"/>
</dbReference>
<protein>
    <submittedName>
        <fullName evidence="5">Response regulator transcription factor</fullName>
    </submittedName>
</protein>
<accession>A0A6M0QU15</accession>
<comment type="caution">
    <text evidence="5">The sequence shown here is derived from an EMBL/GenBank/DDBJ whole genome shotgun (WGS) entry which is preliminary data.</text>
</comment>
<evidence type="ECO:0000313" key="6">
    <source>
        <dbReference type="Proteomes" id="UP000477782"/>
    </source>
</evidence>
<evidence type="ECO:0000256" key="3">
    <source>
        <dbReference type="ARBA" id="ARBA00023163"/>
    </source>
</evidence>
<dbReference type="Proteomes" id="UP000477782">
    <property type="component" value="Unassembled WGS sequence"/>
</dbReference>
<dbReference type="CDD" id="cd06170">
    <property type="entry name" value="LuxR_C_like"/>
    <property type="match status" value="1"/>
</dbReference>
<dbReference type="Pfam" id="PF00196">
    <property type="entry name" value="GerE"/>
    <property type="match status" value="1"/>
</dbReference>
<dbReference type="SMART" id="SM00421">
    <property type="entry name" value="HTH_LUXR"/>
    <property type="match status" value="1"/>
</dbReference>
<sequence length="324" mass="36300">MGLGIASFSRFVTEMNDRTREEDAEGLARWAVAELSQTIGFDAAWYGWAKLRPEGVEVYANATLNLPDGFYDYWRTMSDQDLLARYMIENPGKVAIYDRKQPRQTDGMASLSDQFGLNRMTTAMNGHYGDYASFYISSYRVGAQARNWSETERDYLQCAVDQLSSAMKLTSAEPGRPDRPGTVTILASENGIGLLGLTALRAQFGEIWPRWTGDHLPEQLARLIGTPGTHILPDRDLVVTVETTPRFQGMGLRRLTLRRLTRIDMLTPREREVARALSDGHSHKEVARLLGLAPATVRNQTQSIYHKLGIDNRASLSAMLNQPS</sequence>
<evidence type="ECO:0000256" key="1">
    <source>
        <dbReference type="ARBA" id="ARBA00023015"/>
    </source>
</evidence>
<dbReference type="PANTHER" id="PTHR44688:SF16">
    <property type="entry name" value="DNA-BINDING TRANSCRIPTIONAL ACTIVATOR DEVR_DOSR"/>
    <property type="match status" value="1"/>
</dbReference>
<evidence type="ECO:0000256" key="2">
    <source>
        <dbReference type="ARBA" id="ARBA00023125"/>
    </source>
</evidence>
<dbReference type="InterPro" id="IPR036388">
    <property type="entry name" value="WH-like_DNA-bd_sf"/>
</dbReference>
<dbReference type="RefSeq" id="WP_164625002.1">
    <property type="nucleotide sequence ID" value="NZ_JAAIVJ010000004.1"/>
</dbReference>
<reference evidence="5 6" key="1">
    <citation type="submission" date="2020-02" db="EMBL/GenBank/DDBJ databases">
        <authorList>
            <person name="Chen W.-M."/>
        </authorList>
    </citation>
    <scope>NUCLEOTIDE SEQUENCE [LARGE SCALE GENOMIC DNA]</scope>
    <source>
        <strain evidence="5 6">KMS-5</strain>
    </source>
</reference>
<evidence type="ECO:0000313" key="5">
    <source>
        <dbReference type="EMBL" id="NEY90491.1"/>
    </source>
</evidence>
<organism evidence="5 6">
    <name type="scientific">Tabrizicola oligotrophica</name>
    <dbReference type="NCBI Taxonomy" id="2710650"/>
    <lineage>
        <taxon>Bacteria</taxon>
        <taxon>Pseudomonadati</taxon>
        <taxon>Pseudomonadota</taxon>
        <taxon>Alphaproteobacteria</taxon>
        <taxon>Rhodobacterales</taxon>
        <taxon>Paracoccaceae</taxon>
        <taxon>Tabrizicola</taxon>
    </lineage>
</organism>
<dbReference type="SUPFAM" id="SSF46894">
    <property type="entry name" value="C-terminal effector domain of the bipartite response regulators"/>
    <property type="match status" value="1"/>
</dbReference>
<feature type="domain" description="HTH luxR-type" evidence="4">
    <location>
        <begin position="259"/>
        <end position="324"/>
    </location>
</feature>